<evidence type="ECO:0000256" key="1">
    <source>
        <dbReference type="SAM" id="SignalP"/>
    </source>
</evidence>
<dbReference type="PROSITE" id="PS51257">
    <property type="entry name" value="PROKAR_LIPOPROTEIN"/>
    <property type="match status" value="1"/>
</dbReference>
<evidence type="ECO:0000313" key="3">
    <source>
        <dbReference type="Proteomes" id="UP000295215"/>
    </source>
</evidence>
<feature type="signal peptide" evidence="1">
    <location>
        <begin position="1"/>
        <end position="18"/>
    </location>
</feature>
<accession>A0A4R7ESW1</accession>
<dbReference type="OrthoDB" id="1339516at2"/>
<evidence type="ECO:0000313" key="2">
    <source>
        <dbReference type="EMBL" id="TDS55298.1"/>
    </source>
</evidence>
<proteinExistence type="predicted"/>
<dbReference type="RefSeq" id="WP_133713150.1">
    <property type="nucleotide sequence ID" value="NZ_SOAG01000022.1"/>
</dbReference>
<keyword evidence="3" id="KW-1185">Reference proteome</keyword>
<comment type="caution">
    <text evidence="2">The sequence shown here is derived from an EMBL/GenBank/DDBJ whole genome shotgun (WGS) entry which is preliminary data.</text>
</comment>
<evidence type="ECO:0008006" key="4">
    <source>
        <dbReference type="Google" id="ProtNLM"/>
    </source>
</evidence>
<protein>
    <recommendedName>
        <fullName evidence="4">Heme-binding HmuY-like protein</fullName>
    </recommendedName>
</protein>
<organism evidence="2 3">
    <name type="scientific">Myroides indicus</name>
    <dbReference type="NCBI Taxonomy" id="1323422"/>
    <lineage>
        <taxon>Bacteria</taxon>
        <taxon>Pseudomonadati</taxon>
        <taxon>Bacteroidota</taxon>
        <taxon>Flavobacteriia</taxon>
        <taxon>Flavobacteriales</taxon>
        <taxon>Flavobacteriaceae</taxon>
        <taxon>Myroides</taxon>
    </lineage>
</organism>
<sequence length="189" mass="21419">MKKFLVLMCFLLAITACESDNGKEEVKGQVNEVLLLKVGYMSNNFEGGTELSFTKLSTDFNLVPEYVSPGDFGSIKMIYSDIDEVLFDGTIHWMGLGKRTFPEELQTADSFLITETEDYVYPPNGIHNVFNPGGEAFDYDVVWGAIQNVKKVREYLVDNSNAEVKLFLYTPSVGDGNPYDWYWVVFVKK</sequence>
<reference evidence="2 3" key="1">
    <citation type="submission" date="2019-03" db="EMBL/GenBank/DDBJ databases">
        <title>Genomic Encyclopedia of Archaeal and Bacterial Type Strains, Phase II (KMG-II): from individual species to whole genera.</title>
        <authorList>
            <person name="Goeker M."/>
        </authorList>
    </citation>
    <scope>NUCLEOTIDE SEQUENCE [LARGE SCALE GENOMIC DNA]</scope>
    <source>
        <strain evidence="2 3">DSM 28213</strain>
    </source>
</reference>
<gene>
    <name evidence="2" type="ORF">C8P70_12218</name>
</gene>
<dbReference type="EMBL" id="SOAG01000022">
    <property type="protein sequence ID" value="TDS55298.1"/>
    <property type="molecule type" value="Genomic_DNA"/>
</dbReference>
<keyword evidence="1" id="KW-0732">Signal</keyword>
<feature type="chain" id="PRO_5020235213" description="Heme-binding HmuY-like protein" evidence="1">
    <location>
        <begin position="19"/>
        <end position="189"/>
    </location>
</feature>
<dbReference type="AlphaFoldDB" id="A0A4R7ESW1"/>
<dbReference type="Proteomes" id="UP000295215">
    <property type="component" value="Unassembled WGS sequence"/>
</dbReference>
<name>A0A4R7ESW1_9FLAO</name>